<feature type="domain" description="Adhesin P1 N-terminal" evidence="4">
    <location>
        <begin position="68"/>
        <end position="352"/>
    </location>
</feature>
<sequence length="1098" mass="119092">MKKKIWYPLVFLGNFGLAASIGLSVSKMPNSNQNQEHAVFDNNSIKAVNQVATLKQGETVGAIRRSQNNNFQGIQLNDGGLAVLTGNVNDGYAVTRTNAFGGVEWSFNPEGVTGSFASKNIENKFKNQAIKEKAVIEIRQDAILPNTFYALLVPKDAIPDPATGLVSSTHTYDEINEQVKLQASVVQLTQTVDKSQTAFTYIINNVVSIPPRAMVNNYPLQWKVDSNGGPDFFSPNYHKGWYENNKFVLPWAMYITNMGNLYGINGTVLMFGGNGTVFENKQALSIGMFRLNFGLPSANNSGQVEITGIPYAYILAGIQANSFNPITDFEFTNAPIGQNKNFKYVPRMAVGGVSGPVNNDPNAGYIYLAGSLTVGQDKSVQKENDNDSDSTIVGRSVTTNNSTQNSGSSSATVGYGSLNDFGFITNATNATYSNIETRFKSLNGTNSNGNKNATNFLPSHGFHSGDTTGNSKTPLTVFGTQLSVSSLLSIATSESSEDADKSAGIRILLENDKSWLFSLLDPSKYSLGVNPGFTYAFNSKGNAPSEFRTTDQRLYLSVLPDESKYDAGRYGYVARNEDGRDGAVVGRPQQLWDAGLGVFTSLFGYSPKSVGNLATYSVDNSLASHGYIMQIGAFIYYFSLNRQDGFFQQHGTSPVTDVTKSGIVAPKLDEFEVSKRESQIKITHGRFLIAAFLPNYWRQPNDLFYNYSATVAKNSSTTIASDASGNKNLSWSNFIGTSTGSNVPTTSASKDVSVLSLWSSGNNDDTTNAVLVRGFSGSGGTYYDRTQYQNPSLGRVSVTLYDSTTKGVVSLKDPSVPGGQVFTDVTKENPSVIIQKPRTTGNFFSQTKNSEIIVLKPSSSGSFLETVGNYSDWMKASEVTLGSGIFRSNLPESIKTKSLAELIEEKNENGTSIEVVRSQYFDGLFDYTFKNQVKPEDRRILVTNKNISNQSATFSAQLLNPINRSWQTIPDKNGSVLKNQNVAYSSGSFGNQPEYLLAVAIAVPLFVVAVIVGLGIGIGIPMQKNKKALQQGFDISHRKVDTLTTAVGSVFKQIINRTQIGNIKKTPQLLKKAPDKKPSPPVKPPVSPQKPLPPGVNA</sequence>
<dbReference type="InterPro" id="IPR022116">
    <property type="entry name" value="P1_N"/>
</dbReference>
<evidence type="ECO:0000256" key="1">
    <source>
        <dbReference type="ARBA" id="ARBA00007914"/>
    </source>
</evidence>
<keyword evidence="6" id="KW-1185">Reference proteome</keyword>
<feature type="region of interest" description="Disordered" evidence="2">
    <location>
        <begin position="378"/>
        <end position="411"/>
    </location>
</feature>
<feature type="compositionally biased region" description="Low complexity" evidence="2">
    <location>
        <begin position="396"/>
        <end position="410"/>
    </location>
</feature>
<evidence type="ECO:0000313" key="5">
    <source>
        <dbReference type="EMBL" id="CDN40266.1"/>
    </source>
</evidence>
<dbReference type="EMBL" id="HG937516">
    <property type="protein sequence ID" value="CDN40266.1"/>
    <property type="molecule type" value="Genomic_DNA"/>
</dbReference>
<keyword evidence="3" id="KW-0812">Transmembrane</keyword>
<dbReference type="RefSeq" id="WP_343251609.1">
    <property type="nucleotide sequence ID" value="NZ_HG937516.1"/>
</dbReference>
<dbReference type="Pfam" id="PF12378">
    <property type="entry name" value="P1_N"/>
    <property type="match status" value="1"/>
</dbReference>
<keyword evidence="3" id="KW-1133">Transmembrane helix</keyword>
<accession>A0A292II50</accession>
<comment type="similarity">
    <text evidence="1">Belongs to the adhesin P1 family.</text>
</comment>
<evidence type="ECO:0000256" key="3">
    <source>
        <dbReference type="SAM" id="Phobius"/>
    </source>
</evidence>
<dbReference type="KEGG" id="mamp:MAMA39_01430"/>
<keyword evidence="3" id="KW-0472">Membrane</keyword>
<reference evidence="5 6" key="1">
    <citation type="journal article" date="2015" name="Clin. Infect. Dis.">
        <title>Genomic Investigations unmask Mycoplasma amphoriforme, a new respiratory pathogen.</title>
        <authorList>
            <person name="Gillespie S.H."/>
            <person name="Ling C.L."/>
            <person name="Oravcova K."/>
            <person name="Pinheiro M."/>
            <person name="Wells L."/>
            <person name="Bryant J.M."/>
            <person name="McHugh T.D."/>
            <person name="Bebear C."/>
            <person name="Webster D."/>
            <person name="Harris S.R."/>
            <person name="Seth-Smith H.M."/>
            <person name="Thomson N.R."/>
        </authorList>
    </citation>
    <scope>NUCLEOTIDE SEQUENCE [LARGE SCALE GENOMIC DNA]</scope>
    <source>
        <strain evidence="5 6">A39</strain>
    </source>
</reference>
<organism evidence="5 6">
    <name type="scientific">Mycoplasma amphoriforme A39</name>
    <dbReference type="NCBI Taxonomy" id="572419"/>
    <lineage>
        <taxon>Bacteria</taxon>
        <taxon>Bacillati</taxon>
        <taxon>Mycoplasmatota</taxon>
        <taxon>Mollicutes</taxon>
        <taxon>Mycoplasmataceae</taxon>
        <taxon>Mycoplasma</taxon>
    </lineage>
</organism>
<feature type="transmembrane region" description="Helical" evidence="3">
    <location>
        <begin position="995"/>
        <end position="1020"/>
    </location>
</feature>
<feature type="region of interest" description="Disordered" evidence="2">
    <location>
        <begin position="1065"/>
        <end position="1098"/>
    </location>
</feature>
<dbReference type="AlphaFoldDB" id="A0A292II50"/>
<proteinExistence type="inferred from homology"/>
<feature type="compositionally biased region" description="Pro residues" evidence="2">
    <location>
        <begin position="1079"/>
        <end position="1098"/>
    </location>
</feature>
<protein>
    <recommendedName>
        <fullName evidence="4">Adhesin P1 N-terminal domain-containing protein</fullName>
    </recommendedName>
</protein>
<evidence type="ECO:0000313" key="6">
    <source>
        <dbReference type="Proteomes" id="UP000261764"/>
    </source>
</evidence>
<name>A0A292II50_9MOLU</name>
<evidence type="ECO:0000256" key="2">
    <source>
        <dbReference type="SAM" id="MobiDB-lite"/>
    </source>
</evidence>
<dbReference type="Proteomes" id="UP000261764">
    <property type="component" value="Chromosome I"/>
</dbReference>
<evidence type="ECO:0000259" key="4">
    <source>
        <dbReference type="Pfam" id="PF12378"/>
    </source>
</evidence>
<gene>
    <name evidence="5" type="ORF">MAMA39_01430</name>
</gene>